<sequence length="255" mass="26968">MPDRASEVRWQTLQSLRKEGVRLTGEGTRRQFRSRKPFSAICTLEQRVSAKSPTRQSPSTGPPHGQHSSTEAPKSESPVRESFWPTLRRHILGKTNTTRPVRASCPICLDDVSIAGLPPPQMDDPDGKDGARGSDGRRGADVPRVPAAAVMSAVRHDYEAGDGAAGPERTSIVGGGAADDPRGRALRGPLRAVRVARAVDAAGVERAVAGGRGAARGRVRAVPVHDARRAGGCAARAERRGRPGRVPDGAGGRVR</sequence>
<organism evidence="2 3">
    <name type="scientific">Neonectria ditissima</name>
    <dbReference type="NCBI Taxonomy" id="78410"/>
    <lineage>
        <taxon>Eukaryota</taxon>
        <taxon>Fungi</taxon>
        <taxon>Dikarya</taxon>
        <taxon>Ascomycota</taxon>
        <taxon>Pezizomycotina</taxon>
        <taxon>Sordariomycetes</taxon>
        <taxon>Hypocreomycetidae</taxon>
        <taxon>Hypocreales</taxon>
        <taxon>Nectriaceae</taxon>
        <taxon>Neonectria</taxon>
    </lineage>
</organism>
<feature type="region of interest" description="Disordered" evidence="1">
    <location>
        <begin position="226"/>
        <end position="255"/>
    </location>
</feature>
<protein>
    <submittedName>
        <fullName evidence="2">Uncharacterized protein</fullName>
    </submittedName>
</protein>
<keyword evidence="3" id="KW-1185">Reference proteome</keyword>
<dbReference type="OrthoDB" id="5100092at2759"/>
<dbReference type="Proteomes" id="UP000050424">
    <property type="component" value="Unassembled WGS sequence"/>
</dbReference>
<feature type="region of interest" description="Disordered" evidence="1">
    <location>
        <begin position="21"/>
        <end position="82"/>
    </location>
</feature>
<evidence type="ECO:0000256" key="1">
    <source>
        <dbReference type="SAM" id="MobiDB-lite"/>
    </source>
</evidence>
<proteinExistence type="predicted"/>
<reference evidence="2 3" key="1">
    <citation type="submission" date="2015-09" db="EMBL/GenBank/DDBJ databases">
        <title>Draft genome of a European isolate of the apple canker pathogen Neonectria ditissima.</title>
        <authorList>
            <person name="Gomez-Cortecero A."/>
            <person name="Harrison R.J."/>
            <person name="Armitage A.D."/>
        </authorList>
    </citation>
    <scope>NUCLEOTIDE SEQUENCE [LARGE SCALE GENOMIC DNA]</scope>
    <source>
        <strain evidence="2 3">R09/05</strain>
    </source>
</reference>
<feature type="region of interest" description="Disordered" evidence="1">
    <location>
        <begin position="112"/>
        <end position="145"/>
    </location>
</feature>
<dbReference type="EMBL" id="LKCW01000045">
    <property type="protein sequence ID" value="KPM42639.1"/>
    <property type="molecule type" value="Genomic_DNA"/>
</dbReference>
<evidence type="ECO:0000313" key="3">
    <source>
        <dbReference type="Proteomes" id="UP000050424"/>
    </source>
</evidence>
<feature type="compositionally biased region" description="Polar residues" evidence="1">
    <location>
        <begin position="49"/>
        <end position="59"/>
    </location>
</feature>
<accession>A0A0P7BAF6</accession>
<dbReference type="AlphaFoldDB" id="A0A0P7BAF6"/>
<evidence type="ECO:0000313" key="2">
    <source>
        <dbReference type="EMBL" id="KPM42639.1"/>
    </source>
</evidence>
<name>A0A0P7BAF6_9HYPO</name>
<feature type="region of interest" description="Disordered" evidence="1">
    <location>
        <begin position="160"/>
        <end position="185"/>
    </location>
</feature>
<comment type="caution">
    <text evidence="2">The sequence shown here is derived from an EMBL/GenBank/DDBJ whole genome shotgun (WGS) entry which is preliminary data.</text>
</comment>
<gene>
    <name evidence="2" type="ORF">AK830_g3918</name>
</gene>
<feature type="compositionally biased region" description="Basic and acidic residues" evidence="1">
    <location>
        <begin position="125"/>
        <end position="141"/>
    </location>
</feature>